<feature type="domain" description="Peptidase S1" evidence="4">
    <location>
        <begin position="181"/>
        <end position="426"/>
    </location>
</feature>
<accession>A0ABN8IQJ5</accession>
<dbReference type="Pfam" id="PF00089">
    <property type="entry name" value="Trypsin"/>
    <property type="match status" value="1"/>
</dbReference>
<proteinExistence type="predicted"/>
<dbReference type="InterPro" id="IPR000436">
    <property type="entry name" value="Sushi_SCR_CCP_dom"/>
</dbReference>
<reference evidence="6" key="1">
    <citation type="submission" date="2022-03" db="EMBL/GenBank/DDBJ databases">
        <authorList>
            <person name="Martin H S."/>
        </authorList>
    </citation>
    <scope>NUCLEOTIDE SEQUENCE</scope>
</reference>
<dbReference type="Gene3D" id="2.40.10.10">
    <property type="entry name" value="Trypsin-like serine proteases"/>
    <property type="match status" value="1"/>
</dbReference>
<keyword evidence="7" id="KW-1185">Reference proteome</keyword>
<dbReference type="SMART" id="SM00032">
    <property type="entry name" value="CCP"/>
    <property type="match status" value="1"/>
</dbReference>
<dbReference type="PROSITE" id="PS50240">
    <property type="entry name" value="TRYPSIN_DOM"/>
    <property type="match status" value="1"/>
</dbReference>
<dbReference type="SUPFAM" id="SSF50494">
    <property type="entry name" value="Trypsin-like serine proteases"/>
    <property type="match status" value="1"/>
</dbReference>
<feature type="signal peptide" evidence="3">
    <location>
        <begin position="1"/>
        <end position="22"/>
    </location>
</feature>
<dbReference type="SMART" id="SM00020">
    <property type="entry name" value="Tryp_SPc"/>
    <property type="match status" value="1"/>
</dbReference>
<gene>
    <name evidence="6" type="ORF">IPOD504_LOCUS11957</name>
</gene>
<keyword evidence="3" id="KW-0732">Signal</keyword>
<feature type="non-terminal residue" evidence="6">
    <location>
        <position position="426"/>
    </location>
</feature>
<protein>
    <submittedName>
        <fullName evidence="6">Uncharacterized protein</fullName>
    </submittedName>
</protein>
<sequence length="426" mass="46558">MMLSKNHILVLFAWLMLELATALTVPDRSLQNALGSARTRWRRGAGRKCTLPPQPEHGSYNITGGTIVGGKASVINLLYSCDQSYEMVGEPAVFCWGGIWNALELPKCVQACKLVKHRSVQYNCIISGTDNTRACKDVEVEGTVIQPTCNKPYYYTPLELPYMVCKRGQWNAWSTCIPECGIFIEDVETGVVPWQAAIYYKDKVAASHEHVCSGTLISNSVVLTAARCFWDEGLKEIKDESYYAVAVGKLNSEWEHPDDEVHAQKSDVKKIAVPSGYSGPDGEGDLAVVVVSRAFDYALRVRPACLDFKREMLEQHLSGGSVGKTASWAAVNEVSNATRLRTLDLPFVSKGDCTTRASEDGKFCAGFPNGPALCGADSGSGATFSATIQNTTRQYLRGVAAGPCGALTTFTAITKHQHLIKTYWFL</sequence>
<dbReference type="Proteomes" id="UP000837857">
    <property type="component" value="Chromosome 29"/>
</dbReference>
<feature type="chain" id="PRO_5045944255" evidence="3">
    <location>
        <begin position="23"/>
        <end position="426"/>
    </location>
</feature>
<dbReference type="InterPro" id="IPR051333">
    <property type="entry name" value="CLIP_Serine_Protease"/>
</dbReference>
<dbReference type="InterPro" id="IPR009003">
    <property type="entry name" value="Peptidase_S1_PA"/>
</dbReference>
<name>A0ABN8IQJ5_9NEOP</name>
<keyword evidence="2" id="KW-0768">Sushi</keyword>
<dbReference type="InterPro" id="IPR001254">
    <property type="entry name" value="Trypsin_dom"/>
</dbReference>
<dbReference type="PANTHER" id="PTHR24260">
    <property type="match status" value="1"/>
</dbReference>
<feature type="disulfide bond" evidence="2">
    <location>
        <begin position="81"/>
        <end position="108"/>
    </location>
</feature>
<dbReference type="PANTHER" id="PTHR24260:SF136">
    <property type="entry name" value="GH08193P-RELATED"/>
    <property type="match status" value="1"/>
</dbReference>
<feature type="domain" description="Sushi" evidence="5">
    <location>
        <begin position="47"/>
        <end position="110"/>
    </location>
</feature>
<dbReference type="InterPro" id="IPR043504">
    <property type="entry name" value="Peptidase_S1_PA_chymotrypsin"/>
</dbReference>
<organism evidence="6 7">
    <name type="scientific">Iphiclides podalirius</name>
    <name type="common">scarce swallowtail</name>
    <dbReference type="NCBI Taxonomy" id="110791"/>
    <lineage>
        <taxon>Eukaryota</taxon>
        <taxon>Metazoa</taxon>
        <taxon>Ecdysozoa</taxon>
        <taxon>Arthropoda</taxon>
        <taxon>Hexapoda</taxon>
        <taxon>Insecta</taxon>
        <taxon>Pterygota</taxon>
        <taxon>Neoptera</taxon>
        <taxon>Endopterygota</taxon>
        <taxon>Lepidoptera</taxon>
        <taxon>Glossata</taxon>
        <taxon>Ditrysia</taxon>
        <taxon>Papilionoidea</taxon>
        <taxon>Papilionidae</taxon>
        <taxon>Papilioninae</taxon>
        <taxon>Iphiclides</taxon>
    </lineage>
</organism>
<dbReference type="InterPro" id="IPR035976">
    <property type="entry name" value="Sushi/SCR/CCP_sf"/>
</dbReference>
<evidence type="ECO:0000256" key="2">
    <source>
        <dbReference type="PROSITE-ProRule" id="PRU00302"/>
    </source>
</evidence>
<evidence type="ECO:0000313" key="6">
    <source>
        <dbReference type="EMBL" id="CAH2062412.1"/>
    </source>
</evidence>
<dbReference type="EMBL" id="OW152841">
    <property type="protein sequence ID" value="CAH2062412.1"/>
    <property type="molecule type" value="Genomic_DNA"/>
</dbReference>
<dbReference type="CDD" id="cd00033">
    <property type="entry name" value="CCP"/>
    <property type="match status" value="1"/>
</dbReference>
<evidence type="ECO:0000259" key="5">
    <source>
        <dbReference type="PROSITE" id="PS50923"/>
    </source>
</evidence>
<dbReference type="PROSITE" id="PS50923">
    <property type="entry name" value="SUSHI"/>
    <property type="match status" value="1"/>
</dbReference>
<dbReference type="Pfam" id="PF00084">
    <property type="entry name" value="Sushi"/>
    <property type="match status" value="1"/>
</dbReference>
<comment type="caution">
    <text evidence="2">Lacks conserved residue(s) required for the propagation of feature annotation.</text>
</comment>
<evidence type="ECO:0000256" key="1">
    <source>
        <dbReference type="ARBA" id="ARBA00023157"/>
    </source>
</evidence>
<evidence type="ECO:0000313" key="7">
    <source>
        <dbReference type="Proteomes" id="UP000837857"/>
    </source>
</evidence>
<dbReference type="Gene3D" id="2.10.70.10">
    <property type="entry name" value="Complement Module, domain 1"/>
    <property type="match status" value="1"/>
</dbReference>
<dbReference type="SUPFAM" id="SSF57535">
    <property type="entry name" value="Complement control module/SCR domain"/>
    <property type="match status" value="1"/>
</dbReference>
<keyword evidence="1 2" id="KW-1015">Disulfide bond</keyword>
<evidence type="ECO:0000256" key="3">
    <source>
        <dbReference type="SAM" id="SignalP"/>
    </source>
</evidence>
<evidence type="ECO:0000259" key="4">
    <source>
        <dbReference type="PROSITE" id="PS50240"/>
    </source>
</evidence>